<evidence type="ECO:0000313" key="10">
    <source>
        <dbReference type="EMBL" id="CAF1011449.1"/>
    </source>
</evidence>
<dbReference type="Proteomes" id="UP000663844">
    <property type="component" value="Unassembled WGS sequence"/>
</dbReference>
<dbReference type="PROSITE" id="PS51192">
    <property type="entry name" value="HELICASE_ATP_BIND_1"/>
    <property type="match status" value="1"/>
</dbReference>
<evidence type="ECO:0000259" key="9">
    <source>
        <dbReference type="PROSITE" id="PS51195"/>
    </source>
</evidence>
<dbReference type="PROSITE" id="PS51194">
    <property type="entry name" value="HELICASE_CTER"/>
    <property type="match status" value="1"/>
</dbReference>
<organism evidence="10 12">
    <name type="scientific">Adineta steineri</name>
    <dbReference type="NCBI Taxonomy" id="433720"/>
    <lineage>
        <taxon>Eukaryota</taxon>
        <taxon>Metazoa</taxon>
        <taxon>Spiralia</taxon>
        <taxon>Gnathifera</taxon>
        <taxon>Rotifera</taxon>
        <taxon>Eurotatoria</taxon>
        <taxon>Bdelloidea</taxon>
        <taxon>Adinetida</taxon>
        <taxon>Adinetidae</taxon>
        <taxon>Adineta</taxon>
    </lineage>
</organism>
<dbReference type="PANTHER" id="PTHR47959">
    <property type="entry name" value="ATP-DEPENDENT RNA HELICASE RHLE-RELATED"/>
    <property type="match status" value="1"/>
</dbReference>
<dbReference type="PROSITE" id="PS51195">
    <property type="entry name" value="Q_MOTIF"/>
    <property type="match status" value="1"/>
</dbReference>
<dbReference type="Gene3D" id="3.40.50.300">
    <property type="entry name" value="P-loop containing nucleotide triphosphate hydrolases"/>
    <property type="match status" value="2"/>
</dbReference>
<dbReference type="EC" id="3.6.4.13" evidence="1"/>
<sequence length="416" mass="47423">MAERGLTNDVKTDENVTFEDLAISELTINSLKHSGFIKPSPIQLQALPLALVGVDLLIQAKSGTGKTLVFSITALEFVQIVDEDSTVIPTKVIMLAPTREIAQQIVQVIKTIKQPECIVHTFIGGTSLKDDQNHLKKCHIAVGTPGRIEELLRLKYLRADTIRLLVLDEADVLLCKEFQDQINSIFSYMPLNKQVLLASATYPEYIVRFSERYMRDMTCIRIIDSDSPSLIGIQQYFILIPYHPIESYLFEQKVLLLLRLLPQLKFRQCVIFSNLRMRSSAVCERLKSLGYETTYTSSSLTQNRRTKAMRDMYKHKCQILVTTDLTSRGIDLDNVDFVISMDLPNDHETYLHRIGRAGRFGAYGCSLTILSHGDEQKQLENIQNEYKLNLIEIDEQQKFQLLSNALEQVTMNIQNT</sequence>
<evidence type="ECO:0000256" key="6">
    <source>
        <dbReference type="PROSITE-ProRule" id="PRU00552"/>
    </source>
</evidence>
<dbReference type="Proteomes" id="UP000663845">
    <property type="component" value="Unassembled WGS sequence"/>
</dbReference>
<dbReference type="InterPro" id="IPR011545">
    <property type="entry name" value="DEAD/DEAH_box_helicase_dom"/>
</dbReference>
<dbReference type="Pfam" id="PF00270">
    <property type="entry name" value="DEAD"/>
    <property type="match status" value="1"/>
</dbReference>
<dbReference type="Pfam" id="PF00271">
    <property type="entry name" value="Helicase_C"/>
    <property type="match status" value="1"/>
</dbReference>
<dbReference type="InterPro" id="IPR001650">
    <property type="entry name" value="Helicase_C-like"/>
</dbReference>
<evidence type="ECO:0000256" key="2">
    <source>
        <dbReference type="ARBA" id="ARBA00022741"/>
    </source>
</evidence>
<proteinExistence type="predicted"/>
<dbReference type="InterPro" id="IPR027417">
    <property type="entry name" value="P-loop_NTPase"/>
</dbReference>
<gene>
    <name evidence="10" type="ORF">JYZ213_LOCUS16555</name>
    <name evidence="11" type="ORF">OXD698_LOCUS4680</name>
</gene>
<evidence type="ECO:0000313" key="11">
    <source>
        <dbReference type="EMBL" id="CAF3566444.1"/>
    </source>
</evidence>
<dbReference type="GO" id="GO:0005524">
    <property type="term" value="F:ATP binding"/>
    <property type="evidence" value="ECO:0007669"/>
    <property type="project" value="UniProtKB-KW"/>
</dbReference>
<feature type="domain" description="Helicase ATP-binding" evidence="7">
    <location>
        <begin position="47"/>
        <end position="220"/>
    </location>
</feature>
<dbReference type="SUPFAM" id="SSF52540">
    <property type="entry name" value="P-loop containing nucleoside triphosphate hydrolases"/>
    <property type="match status" value="1"/>
</dbReference>
<name>A0A814HIV7_9BILA</name>
<dbReference type="GO" id="GO:0003676">
    <property type="term" value="F:nucleic acid binding"/>
    <property type="evidence" value="ECO:0007669"/>
    <property type="project" value="InterPro"/>
</dbReference>
<dbReference type="EMBL" id="CAJOAZ010000181">
    <property type="protein sequence ID" value="CAF3566444.1"/>
    <property type="molecule type" value="Genomic_DNA"/>
</dbReference>
<dbReference type="SMART" id="SM00487">
    <property type="entry name" value="DEXDc"/>
    <property type="match status" value="1"/>
</dbReference>
<keyword evidence="5" id="KW-0067">ATP-binding</keyword>
<dbReference type="CDD" id="cd18787">
    <property type="entry name" value="SF2_C_DEAD"/>
    <property type="match status" value="1"/>
</dbReference>
<dbReference type="InterPro" id="IPR050079">
    <property type="entry name" value="DEAD_box_RNA_helicase"/>
</dbReference>
<dbReference type="PANTHER" id="PTHR47959:SF1">
    <property type="entry name" value="ATP-DEPENDENT RNA HELICASE DBPA"/>
    <property type="match status" value="1"/>
</dbReference>
<evidence type="ECO:0000313" key="12">
    <source>
        <dbReference type="Proteomes" id="UP000663845"/>
    </source>
</evidence>
<keyword evidence="3" id="KW-0378">Hydrolase</keyword>
<feature type="short sequence motif" description="Q motif" evidence="6">
    <location>
        <begin position="16"/>
        <end position="44"/>
    </location>
</feature>
<evidence type="ECO:0000256" key="3">
    <source>
        <dbReference type="ARBA" id="ARBA00022801"/>
    </source>
</evidence>
<dbReference type="EMBL" id="CAJNOG010000149">
    <property type="protein sequence ID" value="CAF1011449.1"/>
    <property type="molecule type" value="Genomic_DNA"/>
</dbReference>
<evidence type="ECO:0000256" key="5">
    <source>
        <dbReference type="ARBA" id="ARBA00022840"/>
    </source>
</evidence>
<evidence type="ECO:0000259" key="7">
    <source>
        <dbReference type="PROSITE" id="PS51192"/>
    </source>
</evidence>
<keyword evidence="4" id="KW-0347">Helicase</keyword>
<dbReference type="AlphaFoldDB" id="A0A814HIV7"/>
<feature type="domain" description="DEAD-box RNA helicase Q" evidence="9">
    <location>
        <begin position="16"/>
        <end position="44"/>
    </location>
</feature>
<dbReference type="GO" id="GO:0003724">
    <property type="term" value="F:RNA helicase activity"/>
    <property type="evidence" value="ECO:0007669"/>
    <property type="project" value="UniProtKB-EC"/>
</dbReference>
<evidence type="ECO:0000256" key="1">
    <source>
        <dbReference type="ARBA" id="ARBA00012552"/>
    </source>
</evidence>
<evidence type="ECO:0000256" key="4">
    <source>
        <dbReference type="ARBA" id="ARBA00022806"/>
    </source>
</evidence>
<dbReference type="GO" id="GO:0016787">
    <property type="term" value="F:hydrolase activity"/>
    <property type="evidence" value="ECO:0007669"/>
    <property type="project" value="UniProtKB-KW"/>
</dbReference>
<accession>A0A814HIV7</accession>
<evidence type="ECO:0000259" key="8">
    <source>
        <dbReference type="PROSITE" id="PS51194"/>
    </source>
</evidence>
<protein>
    <recommendedName>
        <fullName evidence="1">RNA helicase</fullName>
        <ecNumber evidence="1">3.6.4.13</ecNumber>
    </recommendedName>
</protein>
<feature type="domain" description="Helicase C-terminal" evidence="8">
    <location>
        <begin position="256"/>
        <end position="401"/>
    </location>
</feature>
<dbReference type="SMART" id="SM00490">
    <property type="entry name" value="HELICc"/>
    <property type="match status" value="1"/>
</dbReference>
<keyword evidence="2" id="KW-0547">Nucleotide-binding</keyword>
<dbReference type="InterPro" id="IPR014014">
    <property type="entry name" value="RNA_helicase_DEAD_Q_motif"/>
</dbReference>
<comment type="caution">
    <text evidence="10">The sequence shown here is derived from an EMBL/GenBank/DDBJ whole genome shotgun (WGS) entry which is preliminary data.</text>
</comment>
<dbReference type="GO" id="GO:0005829">
    <property type="term" value="C:cytosol"/>
    <property type="evidence" value="ECO:0007669"/>
    <property type="project" value="TreeGrafter"/>
</dbReference>
<reference evidence="10" key="1">
    <citation type="submission" date="2021-02" db="EMBL/GenBank/DDBJ databases">
        <authorList>
            <person name="Nowell W R."/>
        </authorList>
    </citation>
    <scope>NUCLEOTIDE SEQUENCE</scope>
</reference>
<dbReference type="InterPro" id="IPR014001">
    <property type="entry name" value="Helicase_ATP-bd"/>
</dbReference>